<dbReference type="GO" id="GO:0005886">
    <property type="term" value="C:plasma membrane"/>
    <property type="evidence" value="ECO:0007669"/>
    <property type="project" value="TreeGrafter"/>
</dbReference>
<gene>
    <name evidence="9" type="ORF">DB88DRAFT_449598</name>
</gene>
<dbReference type="InterPro" id="IPR038377">
    <property type="entry name" value="Na/Glc_symporter_sf"/>
</dbReference>
<reference evidence="9" key="1">
    <citation type="submission" date="2023-02" db="EMBL/GenBank/DDBJ databases">
        <title>Identification and recombinant expression of a fungal hydrolase from Papiliotrema laurentii that hydrolyzes apple cutin and clears colloidal polyester polyurethane.</title>
        <authorList>
            <consortium name="DOE Joint Genome Institute"/>
            <person name="Roman V.A."/>
            <person name="Bojanowski C."/>
            <person name="Crable B.R."/>
            <person name="Wagner D.N."/>
            <person name="Hung C.S."/>
            <person name="Nadeau L.J."/>
            <person name="Schratz L."/>
            <person name="Haridas S."/>
            <person name="Pangilinan J."/>
            <person name="Lipzen A."/>
            <person name="Na H."/>
            <person name="Yan M."/>
            <person name="Ng V."/>
            <person name="Grigoriev I.V."/>
            <person name="Spatafora J.W."/>
            <person name="Barlow D."/>
            <person name="Biffinger J."/>
            <person name="Kelley-Loughnane N."/>
            <person name="Varaljay V.A."/>
            <person name="Crookes-Goodson W.J."/>
        </authorList>
    </citation>
    <scope>NUCLEOTIDE SEQUENCE</scope>
    <source>
        <strain evidence="9">5307AH</strain>
    </source>
</reference>
<dbReference type="EMBL" id="JAODAN010000001">
    <property type="protein sequence ID" value="KAK1928008.1"/>
    <property type="molecule type" value="Genomic_DNA"/>
</dbReference>
<proteinExistence type="inferred from homology"/>
<dbReference type="GO" id="GO:0015204">
    <property type="term" value="F:urea transmembrane transporter activity"/>
    <property type="evidence" value="ECO:0007669"/>
    <property type="project" value="InterPro"/>
</dbReference>
<dbReference type="Pfam" id="PF00474">
    <property type="entry name" value="SSF"/>
    <property type="match status" value="1"/>
</dbReference>
<keyword evidence="4 8" id="KW-1133">Transmembrane helix</keyword>
<feature type="transmembrane region" description="Helical" evidence="8">
    <location>
        <begin position="90"/>
        <end position="109"/>
    </location>
</feature>
<evidence type="ECO:0000256" key="7">
    <source>
        <dbReference type="SAM" id="MobiDB-lite"/>
    </source>
</evidence>
<feature type="transmembrane region" description="Helical" evidence="8">
    <location>
        <begin position="12"/>
        <end position="32"/>
    </location>
</feature>
<evidence type="ECO:0000313" key="9">
    <source>
        <dbReference type="EMBL" id="KAK1928008.1"/>
    </source>
</evidence>
<feature type="transmembrane region" description="Helical" evidence="8">
    <location>
        <begin position="198"/>
        <end position="218"/>
    </location>
</feature>
<dbReference type="PANTHER" id="PTHR46154:SF2">
    <property type="entry name" value="SOLUTE SYMPORTER FAMILY TRANSPORTER (AFU_ORTHOLOGUE AFUA_6G03200)"/>
    <property type="match status" value="1"/>
</dbReference>
<keyword evidence="3 8" id="KW-0812">Transmembrane</keyword>
<dbReference type="InterPro" id="IPR001734">
    <property type="entry name" value="Na/solute_symporter"/>
</dbReference>
<dbReference type="Gene3D" id="1.20.1730.10">
    <property type="entry name" value="Sodium/glucose cotransporter"/>
    <property type="match status" value="1"/>
</dbReference>
<evidence type="ECO:0000256" key="4">
    <source>
        <dbReference type="ARBA" id="ARBA00022989"/>
    </source>
</evidence>
<comment type="caution">
    <text evidence="9">The sequence shown here is derived from an EMBL/GenBank/DDBJ whole genome shotgun (WGS) entry which is preliminary data.</text>
</comment>
<feature type="transmembrane region" description="Helical" evidence="8">
    <location>
        <begin position="252"/>
        <end position="269"/>
    </location>
</feature>
<feature type="transmembrane region" description="Helical" evidence="8">
    <location>
        <begin position="618"/>
        <end position="642"/>
    </location>
</feature>
<name>A0AAD9FXF2_PAPLA</name>
<dbReference type="PROSITE" id="PS50283">
    <property type="entry name" value="NA_SOLUT_SYMP_3"/>
    <property type="match status" value="1"/>
</dbReference>
<keyword evidence="10" id="KW-1185">Reference proteome</keyword>
<feature type="transmembrane region" description="Helical" evidence="8">
    <location>
        <begin position="336"/>
        <end position="360"/>
    </location>
</feature>
<evidence type="ECO:0000256" key="3">
    <source>
        <dbReference type="ARBA" id="ARBA00022692"/>
    </source>
</evidence>
<dbReference type="PANTHER" id="PTHR46154">
    <property type="match status" value="1"/>
</dbReference>
<comment type="subcellular location">
    <subcellularLocation>
        <location evidence="1">Membrane</location>
        <topology evidence="1">Multi-pass membrane protein</topology>
    </subcellularLocation>
</comment>
<evidence type="ECO:0000256" key="1">
    <source>
        <dbReference type="ARBA" id="ARBA00004141"/>
    </source>
</evidence>
<keyword evidence="5 8" id="KW-0472">Membrane</keyword>
<dbReference type="InterPro" id="IPR031155">
    <property type="entry name" value="DUR"/>
</dbReference>
<accession>A0AAD9FXF2</accession>
<evidence type="ECO:0000313" key="10">
    <source>
        <dbReference type="Proteomes" id="UP001182556"/>
    </source>
</evidence>
<feature type="transmembrane region" description="Helical" evidence="8">
    <location>
        <begin position="164"/>
        <end position="186"/>
    </location>
</feature>
<evidence type="ECO:0000256" key="8">
    <source>
        <dbReference type="SAM" id="Phobius"/>
    </source>
</evidence>
<feature type="transmembrane region" description="Helical" evidence="8">
    <location>
        <begin position="453"/>
        <end position="472"/>
    </location>
</feature>
<feature type="transmembrane region" description="Helical" evidence="8">
    <location>
        <begin position="130"/>
        <end position="152"/>
    </location>
</feature>
<organism evidence="9 10">
    <name type="scientific">Papiliotrema laurentii</name>
    <name type="common">Cryptococcus laurentii</name>
    <dbReference type="NCBI Taxonomy" id="5418"/>
    <lineage>
        <taxon>Eukaryota</taxon>
        <taxon>Fungi</taxon>
        <taxon>Dikarya</taxon>
        <taxon>Basidiomycota</taxon>
        <taxon>Agaricomycotina</taxon>
        <taxon>Tremellomycetes</taxon>
        <taxon>Tremellales</taxon>
        <taxon>Rhynchogastremaceae</taxon>
        <taxon>Papiliotrema</taxon>
    </lineage>
</organism>
<evidence type="ECO:0000256" key="5">
    <source>
        <dbReference type="ARBA" id="ARBA00023136"/>
    </source>
</evidence>
<comment type="similarity">
    <text evidence="2 6">Belongs to the sodium:solute symporter (SSF) (TC 2.A.21) family.</text>
</comment>
<sequence>MSSHVLPQSAGYGVVCGMGLFFSLFMIGFTKLQTRYTSLQTSSAEEFTSASRSVPPGLIAAGIVSAWTWAATLLQSSATAYKFGISGPWWYASGACIQVLLFAMIASKLKMNAPYCHTYLEIIRARWGTVAHLTFLFFGLATNIIVSTMLILGGSATVTDLTGMNTVAACFLIPIGVSIYVMTGGMRATLVADYTHTLVLYCILIAFALTTYAVSPIIGSPRKMWELLHQASQANPISGNAQGSYLTMRSKSGLIFGVLNIVGNFGTVYSDQAYWQRAIASDPRTSTRAFLWGGIAWFGIPMGIATSLGLAAVALAHGENPLIELTPAEVSAGLPAVKAAAALMGQSGAIAMLILLFLAVTSACSAEQIAVSSLLTYDIYGTYVNKQPSERQILWVSHMSIFGYSLFMGAIATAFKYIGVSMGYLYTLMGTIIGSAVVPIALCITWKKTNGTGAVAGAIVGFCAGIAGWLGLTAKLNDGVINVTTSAGDYEMLTGNLLAIGVGGIITVGWTLVFPADFDWDITRSINNAVTTSIDGVATPPEGRGEKDEKVSQSQNPEMQVGEVSVEQQVDDLMADQRGLKRAFRFAAVAALILTFVLIFAIPLPLFFSSHVYTLGGFTAWVCISLLWLFVGLILIGIYPLWEARGAVTSVSVMISG</sequence>
<feature type="transmembrane region" description="Helical" evidence="8">
    <location>
        <begin position="492"/>
        <end position="514"/>
    </location>
</feature>
<dbReference type="CDD" id="cd11476">
    <property type="entry name" value="SLC5sbd_DUR3"/>
    <property type="match status" value="1"/>
</dbReference>
<feature type="transmembrane region" description="Helical" evidence="8">
    <location>
        <begin position="290"/>
        <end position="316"/>
    </location>
</feature>
<feature type="transmembrane region" description="Helical" evidence="8">
    <location>
        <begin position="424"/>
        <end position="446"/>
    </location>
</feature>
<feature type="transmembrane region" description="Helical" evidence="8">
    <location>
        <begin position="393"/>
        <end position="418"/>
    </location>
</feature>
<dbReference type="Proteomes" id="UP001182556">
    <property type="component" value="Unassembled WGS sequence"/>
</dbReference>
<dbReference type="AlphaFoldDB" id="A0AAD9FXF2"/>
<dbReference type="NCBIfam" id="TIGR00813">
    <property type="entry name" value="sss"/>
    <property type="match status" value="1"/>
</dbReference>
<evidence type="ECO:0000256" key="6">
    <source>
        <dbReference type="RuleBase" id="RU362091"/>
    </source>
</evidence>
<feature type="transmembrane region" description="Helical" evidence="8">
    <location>
        <begin position="53"/>
        <end position="70"/>
    </location>
</feature>
<feature type="transmembrane region" description="Helical" evidence="8">
    <location>
        <begin position="583"/>
        <end position="606"/>
    </location>
</feature>
<feature type="region of interest" description="Disordered" evidence="7">
    <location>
        <begin position="535"/>
        <end position="559"/>
    </location>
</feature>
<evidence type="ECO:0000256" key="2">
    <source>
        <dbReference type="ARBA" id="ARBA00006434"/>
    </source>
</evidence>
<protein>
    <submittedName>
        <fullName evidence="9">Sodium:solute symporter family-domain-containing protein</fullName>
    </submittedName>
</protein>